<gene>
    <name evidence="2" type="ORF">ACFONA_07730</name>
</gene>
<dbReference type="EMBL" id="JBHRXP010000003">
    <property type="protein sequence ID" value="MFC3580054.1"/>
    <property type="molecule type" value="Genomic_DNA"/>
</dbReference>
<proteinExistence type="predicted"/>
<name>A0ABV7SVK0_9SPHN</name>
<dbReference type="SUPFAM" id="SSF54427">
    <property type="entry name" value="NTF2-like"/>
    <property type="match status" value="1"/>
</dbReference>
<evidence type="ECO:0000313" key="3">
    <source>
        <dbReference type="Proteomes" id="UP001595713"/>
    </source>
</evidence>
<dbReference type="CDD" id="cd00531">
    <property type="entry name" value="NTF2_like"/>
    <property type="match status" value="1"/>
</dbReference>
<evidence type="ECO:0000259" key="1">
    <source>
        <dbReference type="Pfam" id="PF13577"/>
    </source>
</evidence>
<protein>
    <submittedName>
        <fullName evidence="2">Nuclear transport factor 2 family protein</fullName>
    </submittedName>
</protein>
<dbReference type="Proteomes" id="UP001595713">
    <property type="component" value="Unassembled WGS sequence"/>
</dbReference>
<dbReference type="RefSeq" id="WP_261295284.1">
    <property type="nucleotide sequence ID" value="NZ_JANQBK010000015.1"/>
</dbReference>
<comment type="caution">
    <text evidence="2">The sequence shown here is derived from an EMBL/GenBank/DDBJ whole genome shotgun (WGS) entry which is preliminary data.</text>
</comment>
<accession>A0ABV7SVK0</accession>
<dbReference type="InterPro" id="IPR037401">
    <property type="entry name" value="SnoaL-like"/>
</dbReference>
<keyword evidence="3" id="KW-1185">Reference proteome</keyword>
<sequence>MGCISAIDHPTRVEVQELLSRYCHYLDHDRGDCWAKLFTHDGVFEESDGLTLRGPAELGSLPSIIRRDGGGMLRHMISTIIVDRCDASRDLIVSAYGPVADLRGDGGISTFYDYHIRINRVPAWRIARIVATRVGGVPVLLPHAQAQAEGTLHS</sequence>
<dbReference type="Pfam" id="PF13577">
    <property type="entry name" value="SnoaL_4"/>
    <property type="match status" value="1"/>
</dbReference>
<feature type="domain" description="SnoaL-like" evidence="1">
    <location>
        <begin position="11"/>
        <end position="98"/>
    </location>
</feature>
<evidence type="ECO:0000313" key="2">
    <source>
        <dbReference type="EMBL" id="MFC3580054.1"/>
    </source>
</evidence>
<dbReference type="Gene3D" id="3.10.450.50">
    <property type="match status" value="1"/>
</dbReference>
<dbReference type="InterPro" id="IPR032710">
    <property type="entry name" value="NTF2-like_dom_sf"/>
</dbReference>
<reference evidence="3" key="1">
    <citation type="journal article" date="2019" name="Int. J. Syst. Evol. Microbiol.">
        <title>The Global Catalogue of Microorganisms (GCM) 10K type strain sequencing project: providing services to taxonomists for standard genome sequencing and annotation.</title>
        <authorList>
            <consortium name="The Broad Institute Genomics Platform"/>
            <consortium name="The Broad Institute Genome Sequencing Center for Infectious Disease"/>
            <person name="Wu L."/>
            <person name="Ma J."/>
        </authorList>
    </citation>
    <scope>NUCLEOTIDE SEQUENCE [LARGE SCALE GENOMIC DNA]</scope>
    <source>
        <strain evidence="3">KCTC 42739</strain>
    </source>
</reference>
<organism evidence="2 3">
    <name type="scientific">Sphingomonas hylomeconis</name>
    <dbReference type="NCBI Taxonomy" id="1395958"/>
    <lineage>
        <taxon>Bacteria</taxon>
        <taxon>Pseudomonadati</taxon>
        <taxon>Pseudomonadota</taxon>
        <taxon>Alphaproteobacteria</taxon>
        <taxon>Sphingomonadales</taxon>
        <taxon>Sphingomonadaceae</taxon>
        <taxon>Sphingomonas</taxon>
    </lineage>
</organism>